<feature type="compositionally biased region" description="Polar residues" evidence="7">
    <location>
        <begin position="420"/>
        <end position="429"/>
    </location>
</feature>
<dbReference type="InterPro" id="IPR016130">
    <property type="entry name" value="Tyr_Pase_AS"/>
</dbReference>
<dbReference type="PROSITE" id="PS00383">
    <property type="entry name" value="TYR_PHOSPHATASE_1"/>
    <property type="match status" value="1"/>
</dbReference>
<dbReference type="KEGG" id="char:122130245"/>
<dbReference type="Pfam" id="PF00782">
    <property type="entry name" value="DSPc"/>
    <property type="match status" value="1"/>
</dbReference>
<keyword evidence="1" id="KW-0970">Cilium biogenesis/degradation</keyword>
<dbReference type="PANTHER" id="PTHR23339">
    <property type="entry name" value="TYROSINE SPECIFIC PROTEIN PHOSPHATASE AND DUAL SPECIFICITY PROTEIN PHOSPHATASE"/>
    <property type="match status" value="1"/>
</dbReference>
<dbReference type="CTD" id="570928"/>
<dbReference type="OrthoDB" id="542013at2759"/>
<dbReference type="FunFam" id="3.90.190.10:FF:000027">
    <property type="entry name" value="Protein tyrosine phosphatase domain containing 1"/>
    <property type="match status" value="1"/>
</dbReference>
<proteinExistence type="inferred from homology"/>
<dbReference type="GO" id="GO:0004725">
    <property type="term" value="F:protein tyrosine phosphatase activity"/>
    <property type="evidence" value="ECO:0007669"/>
    <property type="project" value="InterPro"/>
</dbReference>
<dbReference type="InterPro" id="IPR020422">
    <property type="entry name" value="TYR_PHOSPHATASE_DUAL_dom"/>
</dbReference>
<dbReference type="InterPro" id="IPR049573">
    <property type="entry name" value="PTPDC1_PTP"/>
</dbReference>
<keyword evidence="2" id="KW-0378">Hydrolase</keyword>
<dbReference type="AlphaFoldDB" id="A0A8M1KAB0"/>
<name>A0A8M1KAB0_CLUHA</name>
<dbReference type="InterPro" id="IPR003595">
    <property type="entry name" value="Tyr_Pase_cat"/>
</dbReference>
<organism evidence="10 11">
    <name type="scientific">Clupea harengus</name>
    <name type="common">Atlantic herring</name>
    <dbReference type="NCBI Taxonomy" id="7950"/>
    <lineage>
        <taxon>Eukaryota</taxon>
        <taxon>Metazoa</taxon>
        <taxon>Chordata</taxon>
        <taxon>Craniata</taxon>
        <taxon>Vertebrata</taxon>
        <taxon>Euteleostomi</taxon>
        <taxon>Actinopterygii</taxon>
        <taxon>Neopterygii</taxon>
        <taxon>Teleostei</taxon>
        <taxon>Clupei</taxon>
        <taxon>Clupeiformes</taxon>
        <taxon>Clupeoidei</taxon>
        <taxon>Clupeidae</taxon>
        <taxon>Clupea</taxon>
    </lineage>
</organism>
<evidence type="ECO:0000256" key="5">
    <source>
        <dbReference type="ARBA" id="ARBA00060867"/>
    </source>
</evidence>
<comment type="similarity">
    <text evidence="5">Belongs to the protein-tyrosine phosphatase family. Non-receptor class PTPDC1 subfamily.</text>
</comment>
<dbReference type="GO" id="GO:0060271">
    <property type="term" value="P:cilium assembly"/>
    <property type="evidence" value="ECO:0007669"/>
    <property type="project" value="InterPro"/>
</dbReference>
<evidence type="ECO:0000256" key="4">
    <source>
        <dbReference type="ARBA" id="ARBA00056295"/>
    </source>
</evidence>
<keyword evidence="3" id="KW-0904">Protein phosphatase</keyword>
<evidence type="ECO:0000256" key="2">
    <source>
        <dbReference type="ARBA" id="ARBA00022801"/>
    </source>
</evidence>
<dbReference type="PROSITE" id="PS50054">
    <property type="entry name" value="TYR_PHOSPHATASE_DUAL"/>
    <property type="match status" value="1"/>
</dbReference>
<dbReference type="GeneID" id="122130245"/>
<evidence type="ECO:0000313" key="11">
    <source>
        <dbReference type="RefSeq" id="XP_042560832.1"/>
    </source>
</evidence>
<dbReference type="InterPro" id="IPR050561">
    <property type="entry name" value="PTP"/>
</dbReference>
<accession>A0A8M1KAB0</accession>
<evidence type="ECO:0000259" key="9">
    <source>
        <dbReference type="PROSITE" id="PS50056"/>
    </source>
</evidence>
<keyword evidence="10" id="KW-1185">Reference proteome</keyword>
<dbReference type="SMART" id="SM00404">
    <property type="entry name" value="PTPc_motif"/>
    <property type="match status" value="1"/>
</dbReference>
<sequence>MEPGFFQAWRLTPTAKYTVVGETLRYVIPGHMQCSMGCGGKDCKYEDPSRWTDDQQAIKGLYSSWVTDKLLAMARPSTKVIEKFNIIEQFRRSGVRTVINLQHPGEHASCGNPLEPDSGFTYRPEAFMEAGIYFYNYGWNDYGVASLTTILDIVKVMSFAVQEGKVAVHCHAGLGRTGVLLACFLVFCSRMTANQAILFVRDKRPNSIQTRGQLQCVRQFVQFLVPLRSVFSCAKPYVRPVTLDEYLVRQKHTLHGYEARQLRNVPKLIQLVCKLLPDIADNREIITEEILDVPEMSEEMEEEVENAIHKYRQLSRRYDHLKGLGNMPQCLPKLPSFCSDQYAQKSLSFSDTDIQRLATKLDMVDNPLEVLANMHRQSSSQNTLSDLPFAMLPGKRSPVLQSPTGSVWDIKSQMDKQGSPLLSKQNRSSSFKEKLQNGTGQSEVSSDSEWSERSEVPIITVQTELTLESRHLLLAQALALDLETDGQEDHRDTLAAWQEELNCGAGVWEHLCLEKDPFILAGLMWSWLEQLKEPVLSVKDVQILGEGRCDPKTVLSRLEKAPKQTLTCILECFAHVEEVPEEVETAFLERLTKAFTKIDKTSEEGVIAYRTMDSILKPVLEEMKRSLRLQLELQ</sequence>
<evidence type="ECO:0000313" key="10">
    <source>
        <dbReference type="Proteomes" id="UP000515152"/>
    </source>
</evidence>
<dbReference type="CDD" id="cd14506">
    <property type="entry name" value="PTP_PTPDC1"/>
    <property type="match status" value="1"/>
</dbReference>
<evidence type="ECO:0000256" key="6">
    <source>
        <dbReference type="ARBA" id="ARBA00072096"/>
    </source>
</evidence>
<dbReference type="PROSITE" id="PS50056">
    <property type="entry name" value="TYR_PHOSPHATASE_2"/>
    <property type="match status" value="1"/>
</dbReference>
<protein>
    <recommendedName>
        <fullName evidence="6">Protein tyrosine phosphatase domain-containing protein 1</fullName>
    </recommendedName>
</protein>
<dbReference type="InterPro" id="IPR000387">
    <property type="entry name" value="Tyr_Pase_dom"/>
</dbReference>
<dbReference type="Proteomes" id="UP000515152">
    <property type="component" value="Unplaced"/>
</dbReference>
<dbReference type="RefSeq" id="XP_042560832.1">
    <property type="nucleotide sequence ID" value="XM_042704898.1"/>
</dbReference>
<evidence type="ECO:0000259" key="8">
    <source>
        <dbReference type="PROSITE" id="PS50054"/>
    </source>
</evidence>
<gene>
    <name evidence="11" type="primary">ptpdc1b</name>
</gene>
<dbReference type="InterPro" id="IPR000340">
    <property type="entry name" value="Dual-sp_phosphatase_cat-dom"/>
</dbReference>
<evidence type="ECO:0000256" key="3">
    <source>
        <dbReference type="ARBA" id="ARBA00022912"/>
    </source>
</evidence>
<reference evidence="11" key="1">
    <citation type="submission" date="2025-08" db="UniProtKB">
        <authorList>
            <consortium name="RefSeq"/>
        </authorList>
    </citation>
    <scope>IDENTIFICATION</scope>
</reference>
<feature type="compositionally biased region" description="Polar residues" evidence="7">
    <location>
        <begin position="436"/>
        <end position="448"/>
    </location>
</feature>
<feature type="domain" description="Tyrosine-protein phosphatase" evidence="8">
    <location>
        <begin position="62"/>
        <end position="233"/>
    </location>
</feature>
<evidence type="ECO:0000256" key="7">
    <source>
        <dbReference type="SAM" id="MobiDB-lite"/>
    </source>
</evidence>
<feature type="domain" description="Tyrosine specific protein phosphatases" evidence="9">
    <location>
        <begin position="148"/>
        <end position="215"/>
    </location>
</feature>
<feature type="region of interest" description="Disordered" evidence="7">
    <location>
        <begin position="418"/>
        <end position="449"/>
    </location>
</feature>
<evidence type="ECO:0000256" key="1">
    <source>
        <dbReference type="ARBA" id="ARBA00022794"/>
    </source>
</evidence>
<comment type="function">
    <text evidence="4">May play roles in cilia formation and/or maintenance.</text>
</comment>